<dbReference type="EMBL" id="QWDC01000002">
    <property type="protein sequence ID" value="RFZ91759.1"/>
    <property type="molecule type" value="Genomic_DNA"/>
</dbReference>
<name>A0A372NSW4_9SPHI</name>
<proteinExistence type="predicted"/>
<organism evidence="2 3">
    <name type="scientific">Mucilaginibacter conchicola</name>
    <dbReference type="NCBI Taxonomy" id="2303333"/>
    <lineage>
        <taxon>Bacteria</taxon>
        <taxon>Pseudomonadati</taxon>
        <taxon>Bacteroidota</taxon>
        <taxon>Sphingobacteriia</taxon>
        <taxon>Sphingobacteriales</taxon>
        <taxon>Sphingobacteriaceae</taxon>
        <taxon>Mucilaginibacter</taxon>
    </lineage>
</organism>
<evidence type="ECO:0000313" key="2">
    <source>
        <dbReference type="EMBL" id="RFZ91759.1"/>
    </source>
</evidence>
<gene>
    <name evidence="2" type="ORF">D0C36_09890</name>
</gene>
<accession>A0A372NSW4</accession>
<reference evidence="2 3" key="1">
    <citation type="submission" date="2018-08" db="EMBL/GenBank/DDBJ databases">
        <title>Mucilaginibacter sp. MYSH2.</title>
        <authorList>
            <person name="Seo T."/>
        </authorList>
    </citation>
    <scope>NUCLEOTIDE SEQUENCE [LARGE SCALE GENOMIC DNA]</scope>
    <source>
        <strain evidence="2 3">MYSH2</strain>
    </source>
</reference>
<feature type="chain" id="PRO_5016977203" evidence="1">
    <location>
        <begin position="23"/>
        <end position="174"/>
    </location>
</feature>
<keyword evidence="1" id="KW-0732">Signal</keyword>
<dbReference type="Proteomes" id="UP000264217">
    <property type="component" value="Unassembled WGS sequence"/>
</dbReference>
<evidence type="ECO:0000256" key="1">
    <source>
        <dbReference type="SAM" id="SignalP"/>
    </source>
</evidence>
<evidence type="ECO:0000313" key="3">
    <source>
        <dbReference type="Proteomes" id="UP000264217"/>
    </source>
</evidence>
<comment type="caution">
    <text evidence="2">The sequence shown here is derived from an EMBL/GenBank/DDBJ whole genome shotgun (WGS) entry which is preliminary data.</text>
</comment>
<dbReference type="AlphaFoldDB" id="A0A372NSW4"/>
<protein>
    <submittedName>
        <fullName evidence="2">Uncharacterized protein</fullName>
    </submittedName>
</protein>
<sequence length="174" mass="20048">MKPFMKTALILMLLIAPIIAFAQDGILRPGLHALESKKVTFVVDSIAKDMDIYVDFIDPKDIENVRRKKDLKYPDGVIFITLKNHKKLTDLINDRLISLKEIADVNIAMADKKKPLLYIMDDKILTDTNRVRIPSKHFYKVDVIKASDLPYFKVAMPELLILKIITKPEPIYLR</sequence>
<keyword evidence="3" id="KW-1185">Reference proteome</keyword>
<feature type="signal peptide" evidence="1">
    <location>
        <begin position="1"/>
        <end position="22"/>
    </location>
</feature>